<evidence type="ECO:0000256" key="1">
    <source>
        <dbReference type="ARBA" id="ARBA00009003"/>
    </source>
</evidence>
<dbReference type="InterPro" id="IPR029044">
    <property type="entry name" value="Nucleotide-diphossugar_trans"/>
</dbReference>
<proteinExistence type="inferred from homology"/>
<comment type="similarity">
    <text evidence="1">Belongs to the glycosyltransferase 32 family.</text>
</comment>
<dbReference type="Gene3D" id="3.90.550.20">
    <property type="match status" value="1"/>
</dbReference>
<name>A0ABR4IEI6_9EURO</name>
<protein>
    <recommendedName>
        <fullName evidence="4">Nucleotide-diphospho-sugar transferase</fullName>
    </recommendedName>
</protein>
<evidence type="ECO:0000313" key="3">
    <source>
        <dbReference type="Proteomes" id="UP001610335"/>
    </source>
</evidence>
<dbReference type="PANTHER" id="PTHR31834:SF9">
    <property type="entry name" value="INITIATION-SPECIFIC ALPHA-1,6-MANNOSYLTRANSFERASE"/>
    <property type="match status" value="1"/>
</dbReference>
<comment type="caution">
    <text evidence="2">The sequence shown here is derived from an EMBL/GenBank/DDBJ whole genome shotgun (WGS) entry which is preliminary data.</text>
</comment>
<evidence type="ECO:0008006" key="4">
    <source>
        <dbReference type="Google" id="ProtNLM"/>
    </source>
</evidence>
<dbReference type="EMBL" id="JBFXLS010000032">
    <property type="protein sequence ID" value="KAL2826143.1"/>
    <property type="molecule type" value="Genomic_DNA"/>
</dbReference>
<accession>A0ABR4IEI6</accession>
<evidence type="ECO:0000313" key="2">
    <source>
        <dbReference type="EMBL" id="KAL2826143.1"/>
    </source>
</evidence>
<sequence length="363" mass="42096">MAATRRSFRVWRIGYKLPGLLVLLFFFLWKHFPEPLRTANNNRGDAPAPQYDVALKSRFLYHSRLCESPDEEYEASIDTLLRHLEEKALAESNGILETKKTIWQILLGDSFSRGADSIAFEHANTGWEYKVHLLAAYNSYPYHVLHADLVRYLLLWFHGGYYADLDIYPARPINSCPALNSLFRTISHDPGRSDISLVLGIEIDEPYASEKLMRDWHWSRSYGFVQYTMYAPRRFSPVLRRAIVRDLAHTRRHGLERVSGLRLRMRYMEKDILEITWPGVFTDAVLDLRGGRVTWAPFHRSKSPLWVDGSEAEGLGGLGVVPISVWGNGQRRSGAGQFTDLQACVNHRFGRYWKKGWWEFLFR</sequence>
<dbReference type="InterPro" id="IPR039367">
    <property type="entry name" value="Och1-like"/>
</dbReference>
<dbReference type="InterPro" id="IPR007577">
    <property type="entry name" value="GlycoTrfase_DXD_sugar-bd_CS"/>
</dbReference>
<reference evidence="2 3" key="1">
    <citation type="submission" date="2024-07" db="EMBL/GenBank/DDBJ databases">
        <title>Section-level genome sequencing and comparative genomics of Aspergillus sections Usti and Cavernicolus.</title>
        <authorList>
            <consortium name="Lawrence Berkeley National Laboratory"/>
            <person name="Nybo J.L."/>
            <person name="Vesth T.C."/>
            <person name="Theobald S."/>
            <person name="Frisvad J.C."/>
            <person name="Larsen T.O."/>
            <person name="Kjaerboelling I."/>
            <person name="Rothschild-Mancinelli K."/>
            <person name="Lyhne E.K."/>
            <person name="Kogle M.E."/>
            <person name="Barry K."/>
            <person name="Clum A."/>
            <person name="Na H."/>
            <person name="Ledsgaard L."/>
            <person name="Lin J."/>
            <person name="Lipzen A."/>
            <person name="Kuo A."/>
            <person name="Riley R."/>
            <person name="Mondo S."/>
            <person name="LaButti K."/>
            <person name="Haridas S."/>
            <person name="Pangalinan J."/>
            <person name="Salamov A.A."/>
            <person name="Simmons B.A."/>
            <person name="Magnuson J.K."/>
            <person name="Chen J."/>
            <person name="Drula E."/>
            <person name="Henrissat B."/>
            <person name="Wiebenga A."/>
            <person name="Lubbers R.J."/>
            <person name="Gomes A.C."/>
            <person name="Makela M.R."/>
            <person name="Stajich J."/>
            <person name="Grigoriev I.V."/>
            <person name="Mortensen U.H."/>
            <person name="De vries R.P."/>
            <person name="Baker S.E."/>
            <person name="Andersen M.R."/>
        </authorList>
    </citation>
    <scope>NUCLEOTIDE SEQUENCE [LARGE SCALE GENOMIC DNA]</scope>
    <source>
        <strain evidence="2 3">CBS 600.67</strain>
    </source>
</reference>
<gene>
    <name evidence="2" type="ORF">BDW59DRAFT_172018</name>
</gene>
<keyword evidence="3" id="KW-1185">Reference proteome</keyword>
<organism evidence="2 3">
    <name type="scientific">Aspergillus cavernicola</name>
    <dbReference type="NCBI Taxonomy" id="176166"/>
    <lineage>
        <taxon>Eukaryota</taxon>
        <taxon>Fungi</taxon>
        <taxon>Dikarya</taxon>
        <taxon>Ascomycota</taxon>
        <taxon>Pezizomycotina</taxon>
        <taxon>Eurotiomycetes</taxon>
        <taxon>Eurotiomycetidae</taxon>
        <taxon>Eurotiales</taxon>
        <taxon>Aspergillaceae</taxon>
        <taxon>Aspergillus</taxon>
        <taxon>Aspergillus subgen. Nidulantes</taxon>
    </lineage>
</organism>
<dbReference type="Pfam" id="PF04488">
    <property type="entry name" value="Gly_transf_sug"/>
    <property type="match status" value="1"/>
</dbReference>
<dbReference type="SUPFAM" id="SSF53448">
    <property type="entry name" value="Nucleotide-diphospho-sugar transferases"/>
    <property type="match status" value="1"/>
</dbReference>
<dbReference type="Proteomes" id="UP001610335">
    <property type="component" value="Unassembled WGS sequence"/>
</dbReference>
<dbReference type="PANTHER" id="PTHR31834">
    <property type="entry name" value="INITIATION-SPECIFIC ALPHA-1,6-MANNOSYLTRANSFERASE"/>
    <property type="match status" value="1"/>
</dbReference>